<dbReference type="HOGENOM" id="CLU_1048852_0_0_5"/>
<feature type="domain" description="HNH nuclease" evidence="1">
    <location>
        <begin position="203"/>
        <end position="262"/>
    </location>
</feature>
<evidence type="ECO:0000313" key="3">
    <source>
        <dbReference type="Proteomes" id="UP000005324"/>
    </source>
</evidence>
<name>D5RS39_9PROT</name>
<dbReference type="EC" id="3.1.21.-" evidence="2"/>
<dbReference type="InterPro" id="IPR003615">
    <property type="entry name" value="HNH_nuc"/>
</dbReference>
<dbReference type="GO" id="GO:0004519">
    <property type="term" value="F:endonuclease activity"/>
    <property type="evidence" value="ECO:0007669"/>
    <property type="project" value="UniProtKB-KW"/>
</dbReference>
<dbReference type="Gene3D" id="1.10.30.50">
    <property type="match status" value="1"/>
</dbReference>
<gene>
    <name evidence="2" type="ORF">HMPREF0731_3901</name>
</gene>
<reference evidence="2 3" key="1">
    <citation type="submission" date="2010-04" db="EMBL/GenBank/DDBJ databases">
        <authorList>
            <person name="Qin X."/>
            <person name="Bachman B."/>
            <person name="Battles P."/>
            <person name="Bell A."/>
            <person name="Bess C."/>
            <person name="Bickham C."/>
            <person name="Chaboub L."/>
            <person name="Chen D."/>
            <person name="Coyle M."/>
            <person name="Deiros D.R."/>
            <person name="Dinh H."/>
            <person name="Forbes L."/>
            <person name="Fowler G."/>
            <person name="Francisco L."/>
            <person name="Fu Q."/>
            <person name="Gubbala S."/>
            <person name="Hale W."/>
            <person name="Han Y."/>
            <person name="Hemphill L."/>
            <person name="Highlander S.K."/>
            <person name="Hirani K."/>
            <person name="Hogues M."/>
            <person name="Jackson L."/>
            <person name="Jakkamsetti A."/>
            <person name="Javaid M."/>
            <person name="Jiang H."/>
            <person name="Korchina V."/>
            <person name="Kovar C."/>
            <person name="Lara F."/>
            <person name="Lee S."/>
            <person name="Mata R."/>
            <person name="Mathew T."/>
            <person name="Moen C."/>
            <person name="Morales K."/>
            <person name="Munidasa M."/>
            <person name="Nazareth L."/>
            <person name="Ngo R."/>
            <person name="Nguyen L."/>
            <person name="Okwuonu G."/>
            <person name="Ongeri F."/>
            <person name="Patil S."/>
            <person name="Petrosino J."/>
            <person name="Pham C."/>
            <person name="Pham P."/>
            <person name="Pu L.-L."/>
            <person name="Puazo M."/>
            <person name="Raj R."/>
            <person name="Reid J."/>
            <person name="Rouhana J."/>
            <person name="Saada N."/>
            <person name="Shang Y."/>
            <person name="Simmons D."/>
            <person name="Thornton R."/>
            <person name="Warren J."/>
            <person name="Weissenberger G."/>
            <person name="Zhang J."/>
            <person name="Zhang L."/>
            <person name="Zhou C."/>
            <person name="Zhu D."/>
            <person name="Muzny D."/>
            <person name="Worley K."/>
            <person name="Gibbs R."/>
        </authorList>
    </citation>
    <scope>NUCLEOTIDE SEQUENCE [LARGE SCALE GENOMIC DNA]</scope>
    <source>
        <strain evidence="2 3">ATCC 49957</strain>
    </source>
</reference>
<proteinExistence type="predicted"/>
<protein>
    <submittedName>
        <fullName evidence="2">HNH endonuclease domain protein</fullName>
        <ecNumber evidence="2">3.1.21.-</ecNumber>
    </submittedName>
</protein>
<comment type="caution">
    <text evidence="2">The sequence shown here is derived from an EMBL/GenBank/DDBJ whole genome shotgun (WGS) entry which is preliminary data.</text>
</comment>
<evidence type="ECO:0000259" key="1">
    <source>
        <dbReference type="SMART" id="SM00507"/>
    </source>
</evidence>
<dbReference type="CDD" id="cd00085">
    <property type="entry name" value="HNHc"/>
    <property type="match status" value="1"/>
</dbReference>
<keyword evidence="2" id="KW-0378">Hydrolase</keyword>
<accession>D5RS39</accession>
<dbReference type="EMBL" id="ADVL01000725">
    <property type="protein sequence ID" value="EFH09883.1"/>
    <property type="molecule type" value="Genomic_DNA"/>
</dbReference>
<dbReference type="GO" id="GO:0016787">
    <property type="term" value="F:hydrolase activity"/>
    <property type="evidence" value="ECO:0007669"/>
    <property type="project" value="UniProtKB-KW"/>
</dbReference>
<dbReference type="GO" id="GO:0008270">
    <property type="term" value="F:zinc ion binding"/>
    <property type="evidence" value="ECO:0007669"/>
    <property type="project" value="InterPro"/>
</dbReference>
<dbReference type="Proteomes" id="UP000005324">
    <property type="component" value="Unassembled WGS sequence"/>
</dbReference>
<keyword evidence="3" id="KW-1185">Reference proteome</keyword>
<dbReference type="SMART" id="SM00507">
    <property type="entry name" value="HNHc"/>
    <property type="match status" value="1"/>
</dbReference>
<sequence length="279" mass="32556">MNEMEKKIFLRKFIQKFEEKTSIKMESSKFEAYANFNILDYFENNEFLEEDFKSIWPSVDVYKDYERKIDVSIFFDRNIKSEKTKKLAEKIKSIYNDIYNKNDLCAKIRNRNGGYSVFVEIWDKNDPSEMDKLISEGIEILLKLLSIFSEYIFDESNLDFQSKIQNSMSESSSIRLERIRSKEKQPVRRKIVQTTVFERDPDIVAEALFQARGHCQSCKQPAPFRRFADGRPYLEVHHIVPLSEGGPDSLDNVTALCPNCHRDMHFGPKARKSQGGVGG</sequence>
<dbReference type="InterPro" id="IPR002711">
    <property type="entry name" value="HNH"/>
</dbReference>
<keyword evidence="2" id="KW-0255">Endonuclease</keyword>
<evidence type="ECO:0000313" key="2">
    <source>
        <dbReference type="EMBL" id="EFH09883.1"/>
    </source>
</evidence>
<keyword evidence="2" id="KW-0540">Nuclease</keyword>
<dbReference type="GO" id="GO:0003676">
    <property type="term" value="F:nucleic acid binding"/>
    <property type="evidence" value="ECO:0007669"/>
    <property type="project" value="InterPro"/>
</dbReference>
<dbReference type="Pfam" id="PF01844">
    <property type="entry name" value="HNH"/>
    <property type="match status" value="1"/>
</dbReference>
<dbReference type="AlphaFoldDB" id="D5RS39"/>
<organism evidence="2 3">
    <name type="scientific">Pseudoroseomonas cervicalis ATCC 49957</name>
    <dbReference type="NCBI Taxonomy" id="525371"/>
    <lineage>
        <taxon>Bacteria</taxon>
        <taxon>Pseudomonadati</taxon>
        <taxon>Pseudomonadota</taxon>
        <taxon>Alphaproteobacteria</taxon>
        <taxon>Acetobacterales</taxon>
        <taxon>Roseomonadaceae</taxon>
        <taxon>Roseomonas</taxon>
    </lineage>
</organism>